<dbReference type="AlphaFoldDB" id="A0A0G1T0K9"/>
<gene>
    <name evidence="1" type="ORF">UY01_C0018G0018</name>
</gene>
<evidence type="ECO:0000313" key="1">
    <source>
        <dbReference type="EMBL" id="KKU75262.1"/>
    </source>
</evidence>
<protein>
    <recommendedName>
        <fullName evidence="3">SHS2 domain-containing protein</fullName>
    </recommendedName>
</protein>
<sequence>MHFGFSNKKKEELVLSLHIGSAAVGGALVRLDNSGIPKLIFSAIEPIPIEEKLNTERFFLKTIKSLEVVAGKIHKSGLGAPERIFCVLGSPWYASQTRAIQLKKNTPFVFTERIADDLIQKEIKLMSEEHSLKYGTKENAIRAIELKNIKTTLNGYDTEEPLYKKTREVEMTMFISLSGEKTLRKIEEAIRKSFQFEQIKFSSFAMASFTVVRDLYPEQESFLLVDIGGEVTEIFMVKKNVLHDSISYPLGRNFFIRNVALGLGCTLSESRSLISLWKDGHAEEKVAAKIGSTLDKLRTEWLDRFQKSLASLSADIAIPSRVYITADPAFAGLFAETIKAEQFSQYTLAESKFEITTIGPELLHNLAAFEEVAARDSFLILDSVYISRFLIKI</sequence>
<reference evidence="1" key="1">
    <citation type="journal article" date="2015" name="Nature">
        <title>rRNA introns, odd ribosomes, and small enigmatic genomes across a large radiation of phyla.</title>
        <authorList>
            <person name="Brown C.T."/>
            <person name="Hug L.A."/>
            <person name="Thomas B.C."/>
            <person name="Sharon I."/>
            <person name="Castelle C.J."/>
            <person name="Singh A."/>
            <person name="Wilkins M.J."/>
            <person name="Williams K.H."/>
            <person name="Banfield J.F."/>
        </authorList>
    </citation>
    <scope>NUCLEOTIDE SEQUENCE [LARGE SCALE GENOMIC DNA]</scope>
</reference>
<comment type="caution">
    <text evidence="1">The sequence shown here is derived from an EMBL/GenBank/DDBJ whole genome shotgun (WGS) entry which is preliminary data.</text>
</comment>
<proteinExistence type="predicted"/>
<dbReference type="Gene3D" id="3.30.420.40">
    <property type="match status" value="2"/>
</dbReference>
<evidence type="ECO:0008006" key="3">
    <source>
        <dbReference type="Google" id="ProtNLM"/>
    </source>
</evidence>
<dbReference type="Proteomes" id="UP000034879">
    <property type="component" value="Unassembled WGS sequence"/>
</dbReference>
<accession>A0A0G1T0K9</accession>
<name>A0A0G1T0K9_9BACT</name>
<evidence type="ECO:0000313" key="2">
    <source>
        <dbReference type="Proteomes" id="UP000034879"/>
    </source>
</evidence>
<dbReference type="EMBL" id="LCOJ01000018">
    <property type="protein sequence ID" value="KKU75262.1"/>
    <property type="molecule type" value="Genomic_DNA"/>
</dbReference>
<organism evidence="1 2">
    <name type="scientific">Candidatus Nomurabacteria bacterium GW2011_GWB1_47_6</name>
    <dbReference type="NCBI Taxonomy" id="1618749"/>
    <lineage>
        <taxon>Bacteria</taxon>
        <taxon>Candidatus Nomuraibacteriota</taxon>
    </lineage>
</organism>